<evidence type="ECO:0000313" key="9">
    <source>
        <dbReference type="Proteomes" id="UP000683511"/>
    </source>
</evidence>
<comment type="catalytic activity">
    <reaction evidence="1">
        <text>a 1,2-diacyl-sn-glycero-3-phosphocholine + H2O = a 1,2-diacyl-sn-glycero-3-phosphate + choline + H(+)</text>
        <dbReference type="Rhea" id="RHEA:14445"/>
        <dbReference type="ChEBI" id="CHEBI:15354"/>
        <dbReference type="ChEBI" id="CHEBI:15377"/>
        <dbReference type="ChEBI" id="CHEBI:15378"/>
        <dbReference type="ChEBI" id="CHEBI:57643"/>
        <dbReference type="ChEBI" id="CHEBI:58608"/>
        <dbReference type="EC" id="3.1.4.4"/>
    </reaction>
</comment>
<evidence type="ECO:0000256" key="6">
    <source>
        <dbReference type="ARBA" id="ARBA00023098"/>
    </source>
</evidence>
<dbReference type="PANTHER" id="PTHR43856:SF1">
    <property type="entry name" value="MITOCHONDRIAL CARDIOLIPIN HYDROLASE"/>
    <property type="match status" value="1"/>
</dbReference>
<accession>A0A975T764</accession>
<keyword evidence="5" id="KW-0442">Lipid degradation</keyword>
<dbReference type="InterPro" id="IPR025202">
    <property type="entry name" value="PLD-like_dom"/>
</dbReference>
<dbReference type="GO" id="GO:0006793">
    <property type="term" value="P:phosphorus metabolic process"/>
    <property type="evidence" value="ECO:0007669"/>
    <property type="project" value="UniProtKB-ARBA"/>
</dbReference>
<protein>
    <recommendedName>
        <fullName evidence="3">phospholipase D</fullName>
        <ecNumber evidence="3">3.1.4.4</ecNumber>
    </recommendedName>
</protein>
<dbReference type="InterPro" id="IPR001736">
    <property type="entry name" value="PLipase_D/transphosphatidylase"/>
</dbReference>
<evidence type="ECO:0000256" key="1">
    <source>
        <dbReference type="ARBA" id="ARBA00000798"/>
    </source>
</evidence>
<dbReference type="InterPro" id="IPR051406">
    <property type="entry name" value="PLD_domain"/>
</dbReference>
<dbReference type="RefSeq" id="WP_190606317.1">
    <property type="nucleotide sequence ID" value="NZ_CP021056.1"/>
</dbReference>
<gene>
    <name evidence="8" type="ORF">B6N60_02010</name>
</gene>
<dbReference type="GO" id="GO:0016891">
    <property type="term" value="F:RNA endonuclease activity producing 5'-phosphomonoesters, hydrolytic mechanism"/>
    <property type="evidence" value="ECO:0007669"/>
    <property type="project" value="TreeGrafter"/>
</dbReference>
<dbReference type="KEGG" id="rsin:B6N60_02010"/>
<feature type="domain" description="PLD phosphodiesterase" evidence="7">
    <location>
        <begin position="204"/>
        <end position="231"/>
    </location>
</feature>
<evidence type="ECO:0000256" key="4">
    <source>
        <dbReference type="ARBA" id="ARBA00022801"/>
    </source>
</evidence>
<reference evidence="8" key="1">
    <citation type="submission" date="2017-04" db="EMBL/GenBank/DDBJ databases">
        <title>Genome deletions in a multicellular cyanobacterial endosymbiont for morphological adaptation in marine diatoms.</title>
        <authorList>
            <person name="Wang Y."/>
            <person name="Gao H."/>
            <person name="Li R."/>
            <person name="Xu X."/>
        </authorList>
    </citation>
    <scope>NUCLEOTIDE SEQUENCE</scope>
    <source>
        <strain evidence="8">FACHB 800</strain>
    </source>
</reference>
<evidence type="ECO:0000256" key="5">
    <source>
        <dbReference type="ARBA" id="ARBA00022963"/>
    </source>
</evidence>
<organism evidence="8 9">
    <name type="scientific">Richelia sinica FACHB-800</name>
    <dbReference type="NCBI Taxonomy" id="1357546"/>
    <lineage>
        <taxon>Bacteria</taxon>
        <taxon>Bacillati</taxon>
        <taxon>Cyanobacteriota</taxon>
        <taxon>Cyanophyceae</taxon>
        <taxon>Nostocales</taxon>
        <taxon>Nostocaceae</taxon>
        <taxon>Richelia</taxon>
    </lineage>
</organism>
<dbReference type="PANTHER" id="PTHR43856">
    <property type="entry name" value="CARDIOLIPIN HYDROLASE"/>
    <property type="match status" value="1"/>
</dbReference>
<dbReference type="GO" id="GO:0016042">
    <property type="term" value="P:lipid catabolic process"/>
    <property type="evidence" value="ECO:0007669"/>
    <property type="project" value="UniProtKB-KW"/>
</dbReference>
<evidence type="ECO:0000259" key="7">
    <source>
        <dbReference type="PROSITE" id="PS50035"/>
    </source>
</evidence>
<evidence type="ECO:0000256" key="2">
    <source>
        <dbReference type="ARBA" id="ARBA00008664"/>
    </source>
</evidence>
<name>A0A975T764_9NOST</name>
<dbReference type="Proteomes" id="UP000683511">
    <property type="component" value="Chromosome"/>
</dbReference>
<evidence type="ECO:0000313" key="8">
    <source>
        <dbReference type="EMBL" id="QXE23320.1"/>
    </source>
</evidence>
<dbReference type="CDD" id="cd09174">
    <property type="entry name" value="PLDc_Nuc_like_unchar2"/>
    <property type="match status" value="1"/>
</dbReference>
<dbReference type="Gene3D" id="3.30.870.10">
    <property type="entry name" value="Endonuclease Chain A"/>
    <property type="match status" value="1"/>
</dbReference>
<proteinExistence type="inferred from homology"/>
<keyword evidence="6" id="KW-0443">Lipid metabolism</keyword>
<dbReference type="Pfam" id="PF13091">
    <property type="entry name" value="PLDc_2"/>
    <property type="match status" value="1"/>
</dbReference>
<dbReference type="GO" id="GO:0004630">
    <property type="term" value="F:phospholipase D activity"/>
    <property type="evidence" value="ECO:0007669"/>
    <property type="project" value="UniProtKB-EC"/>
</dbReference>
<comment type="similarity">
    <text evidence="2">Belongs to the phospholipase D family.</text>
</comment>
<dbReference type="EMBL" id="CP021056">
    <property type="protein sequence ID" value="QXE23320.1"/>
    <property type="molecule type" value="Genomic_DNA"/>
</dbReference>
<sequence length="264" mass="30956">MKLSEYTINQLKTIVSGDHQLKLTKPKTGKDLVYFFNSFGERDVYDTIFNDKFYSRQKFIVDKFKQLNGTKTIKNILEKIVNDNDDKEKIANIINEIIKNDNYYLDETDGIYSVISQDSYDEEIEIEVSFEENQGKIIKAINQAKFLIWVAVAWFTDEVLFNKLIDKQAQGINVQVIISDDNINNNLKFEENFETYRIPKSGKFDNIMHHKFCVIDLCTVINGSYNWTKKAQFNHENLNIISNRTSVEKYAHEFINLKKSIKNK</sequence>
<keyword evidence="9" id="KW-1185">Reference proteome</keyword>
<evidence type="ECO:0000256" key="3">
    <source>
        <dbReference type="ARBA" id="ARBA00012027"/>
    </source>
</evidence>
<dbReference type="PROSITE" id="PS50035">
    <property type="entry name" value="PLD"/>
    <property type="match status" value="1"/>
</dbReference>
<dbReference type="AlphaFoldDB" id="A0A975T764"/>
<dbReference type="EC" id="3.1.4.4" evidence="3"/>
<dbReference type="SUPFAM" id="SSF56024">
    <property type="entry name" value="Phospholipase D/nuclease"/>
    <property type="match status" value="1"/>
</dbReference>
<keyword evidence="4" id="KW-0378">Hydrolase</keyword>